<evidence type="ECO:0000313" key="1">
    <source>
        <dbReference type="EMBL" id="MDP9870168.1"/>
    </source>
</evidence>
<dbReference type="EMBL" id="JAUSRB010000002">
    <property type="protein sequence ID" value="MDP9870168.1"/>
    <property type="molecule type" value="Genomic_DNA"/>
</dbReference>
<keyword evidence="2" id="KW-1185">Reference proteome</keyword>
<accession>A0ABT9RLJ8</accession>
<dbReference type="Proteomes" id="UP001230426">
    <property type="component" value="Unassembled WGS sequence"/>
</dbReference>
<comment type="caution">
    <text evidence="1">The sequence shown here is derived from an EMBL/GenBank/DDBJ whole genome shotgun (WGS) entry which is preliminary data.</text>
</comment>
<reference evidence="1 2" key="1">
    <citation type="submission" date="2023-07" db="EMBL/GenBank/DDBJ databases">
        <title>Sequencing the genomes of 1000 actinobacteria strains.</title>
        <authorList>
            <person name="Klenk H.-P."/>
        </authorList>
    </citation>
    <scope>NUCLEOTIDE SEQUENCE [LARGE SCALE GENOMIC DNA]</scope>
    <source>
        <strain evidence="1 2">DSM 44109</strain>
    </source>
</reference>
<sequence>MKSDAPWWILERRAAHGADVESVPGRGRSAPTPLPLLRLPAASSVPLGPGAHAPLSFPGLPEGGA</sequence>
<gene>
    <name evidence="1" type="ORF">J2S55_009434</name>
</gene>
<name>A0ABT9RLJ8_9ACTN</name>
<organism evidence="1 2">
    <name type="scientific">Streptosporangium brasiliense</name>
    <dbReference type="NCBI Taxonomy" id="47480"/>
    <lineage>
        <taxon>Bacteria</taxon>
        <taxon>Bacillati</taxon>
        <taxon>Actinomycetota</taxon>
        <taxon>Actinomycetes</taxon>
        <taxon>Streptosporangiales</taxon>
        <taxon>Streptosporangiaceae</taxon>
        <taxon>Streptosporangium</taxon>
    </lineage>
</organism>
<dbReference type="RefSeq" id="WP_306875070.1">
    <property type="nucleotide sequence ID" value="NZ_JAUSRB010000002.1"/>
</dbReference>
<proteinExistence type="predicted"/>
<evidence type="ECO:0000313" key="2">
    <source>
        <dbReference type="Proteomes" id="UP001230426"/>
    </source>
</evidence>
<protein>
    <submittedName>
        <fullName evidence="1">Uncharacterized protein</fullName>
    </submittedName>
</protein>